<accession>A0ACB9DI43</accession>
<reference evidence="1 2" key="2">
    <citation type="journal article" date="2022" name="Mol. Ecol. Resour.">
        <title>The genomes of chicory, endive, great burdock and yacon provide insights into Asteraceae paleo-polyploidization history and plant inulin production.</title>
        <authorList>
            <person name="Fan W."/>
            <person name="Wang S."/>
            <person name="Wang H."/>
            <person name="Wang A."/>
            <person name="Jiang F."/>
            <person name="Liu H."/>
            <person name="Zhao H."/>
            <person name="Xu D."/>
            <person name="Zhang Y."/>
        </authorList>
    </citation>
    <scope>NUCLEOTIDE SEQUENCE [LARGE SCALE GENOMIC DNA]</scope>
    <source>
        <strain evidence="2">cv. Niubang</strain>
    </source>
</reference>
<name>A0ACB9DI43_ARCLA</name>
<keyword evidence="2" id="KW-1185">Reference proteome</keyword>
<reference evidence="2" key="1">
    <citation type="journal article" date="2022" name="Mol. Ecol. Resour.">
        <title>The genomes of chicory, endive, great burdock and yacon provide insights into Asteraceae palaeo-polyploidization history and plant inulin production.</title>
        <authorList>
            <person name="Fan W."/>
            <person name="Wang S."/>
            <person name="Wang H."/>
            <person name="Wang A."/>
            <person name="Jiang F."/>
            <person name="Liu H."/>
            <person name="Zhao H."/>
            <person name="Xu D."/>
            <person name="Zhang Y."/>
        </authorList>
    </citation>
    <scope>NUCLEOTIDE SEQUENCE [LARGE SCALE GENOMIC DNA]</scope>
    <source>
        <strain evidence="2">cv. Niubang</strain>
    </source>
</reference>
<protein>
    <submittedName>
        <fullName evidence="1">Uncharacterized protein</fullName>
    </submittedName>
</protein>
<evidence type="ECO:0000313" key="2">
    <source>
        <dbReference type="Proteomes" id="UP001055879"/>
    </source>
</evidence>
<gene>
    <name evidence="1" type="ORF">L6452_08742</name>
</gene>
<evidence type="ECO:0000313" key="1">
    <source>
        <dbReference type="EMBL" id="KAI3746314.1"/>
    </source>
</evidence>
<sequence>MVMSLVVPLVVPKLLAATPVQVVMQKLEHQNKTPCHRQGQSTSFKSHEPAPTPVETNDGGTSYNKKKPRGSSLVPSWNVKPSPDLNVDASLE</sequence>
<proteinExistence type="predicted"/>
<comment type="caution">
    <text evidence="1">The sequence shown here is derived from an EMBL/GenBank/DDBJ whole genome shotgun (WGS) entry which is preliminary data.</text>
</comment>
<dbReference type="EMBL" id="CM042049">
    <property type="protein sequence ID" value="KAI3746314.1"/>
    <property type="molecule type" value="Genomic_DNA"/>
</dbReference>
<dbReference type="Proteomes" id="UP001055879">
    <property type="component" value="Linkage Group LG03"/>
</dbReference>
<organism evidence="1 2">
    <name type="scientific">Arctium lappa</name>
    <name type="common">Greater burdock</name>
    <name type="synonym">Lappa major</name>
    <dbReference type="NCBI Taxonomy" id="4217"/>
    <lineage>
        <taxon>Eukaryota</taxon>
        <taxon>Viridiplantae</taxon>
        <taxon>Streptophyta</taxon>
        <taxon>Embryophyta</taxon>
        <taxon>Tracheophyta</taxon>
        <taxon>Spermatophyta</taxon>
        <taxon>Magnoliopsida</taxon>
        <taxon>eudicotyledons</taxon>
        <taxon>Gunneridae</taxon>
        <taxon>Pentapetalae</taxon>
        <taxon>asterids</taxon>
        <taxon>campanulids</taxon>
        <taxon>Asterales</taxon>
        <taxon>Asteraceae</taxon>
        <taxon>Carduoideae</taxon>
        <taxon>Cardueae</taxon>
        <taxon>Arctiinae</taxon>
        <taxon>Arctium</taxon>
    </lineage>
</organism>